<dbReference type="Proteomes" id="UP000054337">
    <property type="component" value="Unassembled WGS sequence"/>
</dbReference>
<evidence type="ECO:0000256" key="1">
    <source>
        <dbReference type="SAM" id="MobiDB-lite"/>
    </source>
</evidence>
<dbReference type="PROSITE" id="PS50888">
    <property type="entry name" value="BHLH"/>
    <property type="match status" value="1"/>
</dbReference>
<dbReference type="Gene3D" id="4.10.280.10">
    <property type="entry name" value="Helix-loop-helix DNA-binding domain"/>
    <property type="match status" value="1"/>
</dbReference>
<dbReference type="Pfam" id="PF00010">
    <property type="entry name" value="HLH"/>
    <property type="match status" value="1"/>
</dbReference>
<dbReference type="RefSeq" id="XP_014560356.1">
    <property type="nucleotide sequence ID" value="XM_014704870.1"/>
</dbReference>
<name>W7EXY5_BIPV3</name>
<feature type="compositionally biased region" description="Polar residues" evidence="1">
    <location>
        <begin position="64"/>
        <end position="83"/>
    </location>
</feature>
<reference evidence="3 4" key="1">
    <citation type="journal article" date="2013" name="PLoS Genet.">
        <title>Comparative genome structure, secondary metabolite, and effector coding capacity across Cochliobolus pathogens.</title>
        <authorList>
            <person name="Condon B.J."/>
            <person name="Leng Y."/>
            <person name="Wu D."/>
            <person name="Bushley K.E."/>
            <person name="Ohm R.A."/>
            <person name="Otillar R."/>
            <person name="Martin J."/>
            <person name="Schackwitz W."/>
            <person name="Grimwood J."/>
            <person name="MohdZainudin N."/>
            <person name="Xue C."/>
            <person name="Wang R."/>
            <person name="Manning V.A."/>
            <person name="Dhillon B."/>
            <person name="Tu Z.J."/>
            <person name="Steffenson B.J."/>
            <person name="Salamov A."/>
            <person name="Sun H."/>
            <person name="Lowry S."/>
            <person name="LaButti K."/>
            <person name="Han J."/>
            <person name="Copeland A."/>
            <person name="Lindquist E."/>
            <person name="Barry K."/>
            <person name="Schmutz J."/>
            <person name="Baker S.E."/>
            <person name="Ciuffetti L.M."/>
            <person name="Grigoriev I.V."/>
            <person name="Zhong S."/>
            <person name="Turgeon B.G."/>
        </authorList>
    </citation>
    <scope>NUCLEOTIDE SEQUENCE [LARGE SCALE GENOMIC DNA]</scope>
    <source>
        <strain evidence="3 4">FI3</strain>
    </source>
</reference>
<dbReference type="AlphaFoldDB" id="W7EXY5"/>
<feature type="region of interest" description="Disordered" evidence="1">
    <location>
        <begin position="115"/>
        <end position="207"/>
    </location>
</feature>
<feature type="compositionally biased region" description="Basic residues" evidence="1">
    <location>
        <begin position="159"/>
        <end position="169"/>
    </location>
</feature>
<evidence type="ECO:0000313" key="3">
    <source>
        <dbReference type="EMBL" id="EUN30765.1"/>
    </source>
</evidence>
<feature type="region of interest" description="Disordered" evidence="1">
    <location>
        <begin position="268"/>
        <end position="289"/>
    </location>
</feature>
<evidence type="ECO:0000313" key="4">
    <source>
        <dbReference type="Proteomes" id="UP000054337"/>
    </source>
</evidence>
<feature type="domain" description="BHLH" evidence="2">
    <location>
        <begin position="190"/>
        <end position="250"/>
    </location>
</feature>
<dbReference type="InterPro" id="IPR052099">
    <property type="entry name" value="Regulatory_TF_Diverse"/>
</dbReference>
<feature type="compositionally biased region" description="Low complexity" evidence="1">
    <location>
        <begin position="115"/>
        <end position="124"/>
    </location>
</feature>
<feature type="region of interest" description="Disordered" evidence="1">
    <location>
        <begin position="89"/>
        <end position="108"/>
    </location>
</feature>
<feature type="region of interest" description="Disordered" evidence="1">
    <location>
        <begin position="38"/>
        <end position="83"/>
    </location>
</feature>
<sequence length="289" mass="32113">MPYSNYFDNPYLSDVFDPGPDYTLNTFFDSDNFFSQPTTSIEGASNTQPKSQRTSASKLPATILPSSSRQQSYPQTYNQPQFGQFDQYRGDFSIHRPTPPQAGEHDSFSPITAATISHSSSHSSDAPHQAVSPSLSPHTLKRESPSSPASASESSTPKRPTRKRGRPRMSRSSTDSQLAATSPTLKSQTSRRQPHNQVERKYREGLNSELERLRRAVPLLRQNDGTNAIGQPKPSKATILASAIDYIQAIEKERDALKAEVEQLRQNQAGMLRNPDGRNPSLDEYLMDS</sequence>
<feature type="compositionally biased region" description="Low complexity" evidence="1">
    <location>
        <begin position="145"/>
        <end position="158"/>
    </location>
</feature>
<feature type="compositionally biased region" description="Polar residues" evidence="1">
    <location>
        <begin position="174"/>
        <end position="191"/>
    </location>
</feature>
<protein>
    <recommendedName>
        <fullName evidence="2">BHLH domain-containing protein</fullName>
    </recommendedName>
</protein>
<dbReference type="OrthoDB" id="2133190at2759"/>
<dbReference type="CDD" id="cd11395">
    <property type="entry name" value="bHLHzip_SREBP_like"/>
    <property type="match status" value="1"/>
</dbReference>
<dbReference type="PANTHER" id="PTHR47336:SF2">
    <property type="entry name" value="TRANSCRIPTION FACTOR HMS1-RELATED"/>
    <property type="match status" value="1"/>
</dbReference>
<organism evidence="3 4">
    <name type="scientific">Bipolaris victoriae (strain FI3)</name>
    <name type="common">Victoria blight of oats agent</name>
    <name type="synonym">Cochliobolus victoriae</name>
    <dbReference type="NCBI Taxonomy" id="930091"/>
    <lineage>
        <taxon>Eukaryota</taxon>
        <taxon>Fungi</taxon>
        <taxon>Dikarya</taxon>
        <taxon>Ascomycota</taxon>
        <taxon>Pezizomycotina</taxon>
        <taxon>Dothideomycetes</taxon>
        <taxon>Pleosporomycetidae</taxon>
        <taxon>Pleosporales</taxon>
        <taxon>Pleosporineae</taxon>
        <taxon>Pleosporaceae</taxon>
        <taxon>Bipolaris</taxon>
    </lineage>
</organism>
<accession>W7EXY5</accession>
<feature type="compositionally biased region" description="Basic and acidic residues" evidence="1">
    <location>
        <begin position="197"/>
        <end position="207"/>
    </location>
</feature>
<gene>
    <name evidence="3" type="ORF">COCVIDRAFT_89476</name>
</gene>
<keyword evidence="4" id="KW-1185">Reference proteome</keyword>
<dbReference type="HOGENOM" id="CLU_966455_0_0_1"/>
<dbReference type="GO" id="GO:0046983">
    <property type="term" value="F:protein dimerization activity"/>
    <property type="evidence" value="ECO:0007669"/>
    <property type="project" value="InterPro"/>
</dbReference>
<dbReference type="SUPFAM" id="SSF47459">
    <property type="entry name" value="HLH, helix-loop-helix DNA-binding domain"/>
    <property type="match status" value="1"/>
</dbReference>
<feature type="compositionally biased region" description="Polar residues" evidence="1">
    <location>
        <begin position="38"/>
        <end position="57"/>
    </location>
</feature>
<dbReference type="SMART" id="SM00353">
    <property type="entry name" value="HLH"/>
    <property type="match status" value="1"/>
</dbReference>
<dbReference type="InterPro" id="IPR011598">
    <property type="entry name" value="bHLH_dom"/>
</dbReference>
<dbReference type="EMBL" id="KI968703">
    <property type="protein sequence ID" value="EUN30765.1"/>
    <property type="molecule type" value="Genomic_DNA"/>
</dbReference>
<dbReference type="PANTHER" id="PTHR47336">
    <property type="entry name" value="TRANSCRIPTION FACTOR HMS1-RELATED"/>
    <property type="match status" value="1"/>
</dbReference>
<evidence type="ECO:0000259" key="2">
    <source>
        <dbReference type="PROSITE" id="PS50888"/>
    </source>
</evidence>
<dbReference type="InterPro" id="IPR036638">
    <property type="entry name" value="HLH_DNA-bd_sf"/>
</dbReference>
<dbReference type="GeneID" id="26259028"/>
<proteinExistence type="predicted"/>